<keyword evidence="1" id="KW-0472">Membrane</keyword>
<feature type="transmembrane region" description="Helical" evidence="1">
    <location>
        <begin position="44"/>
        <end position="63"/>
    </location>
</feature>
<dbReference type="Proteomes" id="UP000094580">
    <property type="component" value="Unassembled WGS sequence"/>
</dbReference>
<feature type="transmembrane region" description="Helical" evidence="1">
    <location>
        <begin position="106"/>
        <end position="125"/>
    </location>
</feature>
<proteinExistence type="predicted"/>
<evidence type="ECO:0000256" key="1">
    <source>
        <dbReference type="SAM" id="Phobius"/>
    </source>
</evidence>
<dbReference type="RefSeq" id="WP_069034397.1">
    <property type="nucleotide sequence ID" value="NZ_MDKC01000032.1"/>
</dbReference>
<accession>A0ABX2ZN00</accession>
<feature type="transmembrane region" description="Helical" evidence="1">
    <location>
        <begin position="75"/>
        <end position="94"/>
    </location>
</feature>
<name>A0ABX2ZN00_9BACI</name>
<organism evidence="2 3">
    <name type="scientific">Gottfriedia luciferensis</name>
    <dbReference type="NCBI Taxonomy" id="178774"/>
    <lineage>
        <taxon>Bacteria</taxon>
        <taxon>Bacillati</taxon>
        <taxon>Bacillota</taxon>
        <taxon>Bacilli</taxon>
        <taxon>Bacillales</taxon>
        <taxon>Bacillaceae</taxon>
        <taxon>Gottfriedia</taxon>
    </lineage>
</organism>
<keyword evidence="1" id="KW-0812">Transmembrane</keyword>
<evidence type="ECO:0000313" key="2">
    <source>
        <dbReference type="EMBL" id="ODG91003.1"/>
    </source>
</evidence>
<comment type="caution">
    <text evidence="2">The sequence shown here is derived from an EMBL/GenBank/DDBJ whole genome shotgun (WGS) entry which is preliminary data.</text>
</comment>
<evidence type="ECO:0000313" key="3">
    <source>
        <dbReference type="Proteomes" id="UP000094580"/>
    </source>
</evidence>
<reference evidence="2 3" key="1">
    <citation type="submission" date="2016-07" db="EMBL/GenBank/DDBJ databases">
        <authorList>
            <person name="Townsley L."/>
            <person name="Shank E.A."/>
        </authorList>
    </citation>
    <scope>NUCLEOTIDE SEQUENCE [LARGE SCALE GENOMIC DNA]</scope>
    <source>
        <strain evidence="2 3">CH01</strain>
    </source>
</reference>
<keyword evidence="1" id="KW-1133">Transmembrane helix</keyword>
<gene>
    <name evidence="2" type="ORF">BED47_08160</name>
</gene>
<evidence type="ECO:0008006" key="4">
    <source>
        <dbReference type="Google" id="ProtNLM"/>
    </source>
</evidence>
<sequence length="160" mass="17404">MINASILYSLAIILTCISFIKDRKKTKDALLKSWRMFCNIFPEILTIMFFVGLSLSLLTPSLVSSIIGQHSGVKGIILSTLIGSVGLIPSFIVFPLGETLVQNGAGLPQVAVLMSTLMSVGIITLPMEQKLFGKSFAYARNASGLLMSLLFAYIIWLVMV</sequence>
<dbReference type="EMBL" id="MDKC01000032">
    <property type="protein sequence ID" value="ODG91003.1"/>
    <property type="molecule type" value="Genomic_DNA"/>
</dbReference>
<protein>
    <recommendedName>
        <fullName evidence="4">Permease</fullName>
    </recommendedName>
</protein>
<keyword evidence="3" id="KW-1185">Reference proteome</keyword>
<feature type="transmembrane region" description="Helical" evidence="1">
    <location>
        <begin position="137"/>
        <end position="159"/>
    </location>
</feature>